<feature type="transmembrane region" description="Helical" evidence="1">
    <location>
        <begin position="151"/>
        <end position="167"/>
    </location>
</feature>
<feature type="transmembrane region" description="Helical" evidence="1">
    <location>
        <begin position="71"/>
        <end position="92"/>
    </location>
</feature>
<feature type="transmembrane region" description="Helical" evidence="1">
    <location>
        <begin position="99"/>
        <end position="119"/>
    </location>
</feature>
<keyword evidence="1" id="KW-0812">Transmembrane</keyword>
<dbReference type="InterPro" id="IPR018677">
    <property type="entry name" value="DUF2157"/>
</dbReference>
<proteinExistence type="predicted"/>
<feature type="transmembrane region" description="Helical" evidence="1">
    <location>
        <begin position="246"/>
        <end position="266"/>
    </location>
</feature>
<gene>
    <name evidence="3" type="ORF">GCM10022406_03230</name>
</gene>
<comment type="caution">
    <text evidence="3">The sequence shown here is derived from an EMBL/GenBank/DDBJ whole genome shotgun (WGS) entry which is preliminary data.</text>
</comment>
<sequence length="408" mass="43814">MSLIMSRKLLETEGPQWVAQGIITPGQQQQLLALYPDEGRVVGLLPLLGSLLVGLSALSLIAANWQGLPELVRLGLLLGAMSGAYAAGEYFLRRGGNDSLGIGLVGLGLILFGVGIVLTSQLYQLIGYDVTGLLAWAAAGTALTFLYQSRFLFALTVAIGGIVQAYSTGQLSGFSYLTAALTVLGLGWYWWRRPDAVLGTILATGILWQAGLLISFLHAKVTWFFIPAMLVYAVGDWQQDRPAGRALQAPPLVAAFLFAFGLALYGETDTYAGLLRPPFLAYLGALLAVLVGSVAGKRARGRLGSLTDWLLLVPGFYLPSGLALAVATLVVLYAYSGAVLWRAQQENNPDRVTLGITLFILTTMAAYFKLTWAFMDKSLFFLCGGALLLGLSWYLRRTTKAALPPKPE</sequence>
<keyword evidence="1" id="KW-1133">Transmembrane helix</keyword>
<evidence type="ECO:0000313" key="4">
    <source>
        <dbReference type="Proteomes" id="UP001499909"/>
    </source>
</evidence>
<organism evidence="3 4">
    <name type="scientific">Hymenobacter algoricola</name>
    <dbReference type="NCBI Taxonomy" id="486267"/>
    <lineage>
        <taxon>Bacteria</taxon>
        <taxon>Pseudomonadati</taxon>
        <taxon>Bacteroidota</taxon>
        <taxon>Cytophagia</taxon>
        <taxon>Cytophagales</taxon>
        <taxon>Hymenobacteraceae</taxon>
        <taxon>Hymenobacter</taxon>
    </lineage>
</organism>
<feature type="transmembrane region" description="Helical" evidence="1">
    <location>
        <begin position="125"/>
        <end position="146"/>
    </location>
</feature>
<feature type="transmembrane region" description="Helical" evidence="1">
    <location>
        <begin position="173"/>
        <end position="191"/>
    </location>
</feature>
<protein>
    <recommendedName>
        <fullName evidence="2">DUF2157 domain-containing protein</fullName>
    </recommendedName>
</protein>
<feature type="transmembrane region" description="Helical" evidence="1">
    <location>
        <begin position="41"/>
        <end position="65"/>
    </location>
</feature>
<accession>A0ABP7MFD1</accession>
<name>A0ABP7MFD1_9BACT</name>
<feature type="domain" description="DUF2157" evidence="2">
    <location>
        <begin position="16"/>
        <end position="152"/>
    </location>
</feature>
<evidence type="ECO:0000313" key="3">
    <source>
        <dbReference type="EMBL" id="GAA3920165.1"/>
    </source>
</evidence>
<feature type="transmembrane region" description="Helical" evidence="1">
    <location>
        <begin position="378"/>
        <end position="395"/>
    </location>
</feature>
<feature type="transmembrane region" description="Helical" evidence="1">
    <location>
        <begin position="198"/>
        <end position="226"/>
    </location>
</feature>
<keyword evidence="4" id="KW-1185">Reference proteome</keyword>
<dbReference type="EMBL" id="BAABDH010000003">
    <property type="protein sequence ID" value="GAA3920165.1"/>
    <property type="molecule type" value="Genomic_DNA"/>
</dbReference>
<feature type="transmembrane region" description="Helical" evidence="1">
    <location>
        <begin position="278"/>
        <end position="296"/>
    </location>
</feature>
<dbReference type="Pfam" id="PF09925">
    <property type="entry name" value="DUF2157"/>
    <property type="match status" value="1"/>
</dbReference>
<feature type="transmembrane region" description="Helical" evidence="1">
    <location>
        <begin position="352"/>
        <end position="372"/>
    </location>
</feature>
<evidence type="ECO:0000256" key="1">
    <source>
        <dbReference type="SAM" id="Phobius"/>
    </source>
</evidence>
<feature type="transmembrane region" description="Helical" evidence="1">
    <location>
        <begin position="316"/>
        <end position="340"/>
    </location>
</feature>
<keyword evidence="1" id="KW-0472">Membrane</keyword>
<reference evidence="4" key="1">
    <citation type="journal article" date="2019" name="Int. J. Syst. Evol. Microbiol.">
        <title>The Global Catalogue of Microorganisms (GCM) 10K type strain sequencing project: providing services to taxonomists for standard genome sequencing and annotation.</title>
        <authorList>
            <consortium name="The Broad Institute Genomics Platform"/>
            <consortium name="The Broad Institute Genome Sequencing Center for Infectious Disease"/>
            <person name="Wu L."/>
            <person name="Ma J."/>
        </authorList>
    </citation>
    <scope>NUCLEOTIDE SEQUENCE [LARGE SCALE GENOMIC DNA]</scope>
    <source>
        <strain evidence="4">JCM 17214</strain>
    </source>
</reference>
<evidence type="ECO:0000259" key="2">
    <source>
        <dbReference type="Pfam" id="PF09925"/>
    </source>
</evidence>
<dbReference type="Proteomes" id="UP001499909">
    <property type="component" value="Unassembled WGS sequence"/>
</dbReference>